<organism evidence="2 3">
    <name type="scientific">Streptomyces violascens</name>
    <dbReference type="NCBI Taxonomy" id="67381"/>
    <lineage>
        <taxon>Bacteria</taxon>
        <taxon>Bacillati</taxon>
        <taxon>Actinomycetota</taxon>
        <taxon>Actinomycetes</taxon>
        <taxon>Kitasatosporales</taxon>
        <taxon>Streptomycetaceae</taxon>
        <taxon>Streptomyces</taxon>
    </lineage>
</organism>
<evidence type="ECO:0000313" key="2">
    <source>
        <dbReference type="EMBL" id="GHI38206.1"/>
    </source>
</evidence>
<evidence type="ECO:0008006" key="4">
    <source>
        <dbReference type="Google" id="ProtNLM"/>
    </source>
</evidence>
<proteinExistence type="predicted"/>
<evidence type="ECO:0000256" key="1">
    <source>
        <dbReference type="SAM" id="MobiDB-lite"/>
    </source>
</evidence>
<reference evidence="2" key="1">
    <citation type="submission" date="2024-05" db="EMBL/GenBank/DDBJ databases">
        <title>Whole genome shotgun sequence of Streptomyces violascens NBRC 12920.</title>
        <authorList>
            <person name="Komaki H."/>
            <person name="Tamura T."/>
        </authorList>
    </citation>
    <scope>NUCLEOTIDE SEQUENCE</scope>
    <source>
        <strain evidence="2">NBRC 12920</strain>
    </source>
</reference>
<name>A0ABQ3QLR2_9ACTN</name>
<gene>
    <name evidence="2" type="ORF">Sviol_26140</name>
</gene>
<feature type="compositionally biased region" description="Basic and acidic residues" evidence="1">
    <location>
        <begin position="14"/>
        <end position="28"/>
    </location>
</feature>
<dbReference type="CDD" id="cd06587">
    <property type="entry name" value="VOC"/>
    <property type="match status" value="1"/>
</dbReference>
<sequence length="167" mass="18161">MTPTHRINRRLAAARREPEAEPMTRHDTTAPLVQRRSNDSSALAAPRAFIRVFTGPGTLEELTRFYEEVQGVERDMWFTYPAKGLALAAVGGFLLVEGSDDAVAPFLDVDGTLLVDDAAAHLARLTALGAEILDPLHKVPTGSGFHARHPDGTVIEYVEHRPTPEGA</sequence>
<comment type="caution">
    <text evidence="2">The sequence shown here is derived from an EMBL/GenBank/DDBJ whole genome shotgun (WGS) entry which is preliminary data.</text>
</comment>
<protein>
    <recommendedName>
        <fullName evidence="4">VOC domain-containing protein</fullName>
    </recommendedName>
</protein>
<accession>A0ABQ3QLR2</accession>
<evidence type="ECO:0000313" key="3">
    <source>
        <dbReference type="Proteomes" id="UP001050808"/>
    </source>
</evidence>
<feature type="region of interest" description="Disordered" evidence="1">
    <location>
        <begin position="13"/>
        <end position="39"/>
    </location>
</feature>
<dbReference type="Gene3D" id="3.10.180.10">
    <property type="entry name" value="2,3-Dihydroxybiphenyl 1,2-Dioxygenase, domain 1"/>
    <property type="match status" value="1"/>
</dbReference>
<dbReference type="Proteomes" id="UP001050808">
    <property type="component" value="Unassembled WGS sequence"/>
</dbReference>
<dbReference type="SUPFAM" id="SSF54593">
    <property type="entry name" value="Glyoxalase/Bleomycin resistance protein/Dihydroxybiphenyl dioxygenase"/>
    <property type="match status" value="1"/>
</dbReference>
<dbReference type="InterPro" id="IPR029068">
    <property type="entry name" value="Glyas_Bleomycin-R_OHBP_Dase"/>
</dbReference>
<dbReference type="EMBL" id="BNDY01000005">
    <property type="protein sequence ID" value="GHI38206.1"/>
    <property type="molecule type" value="Genomic_DNA"/>
</dbReference>
<keyword evidence="3" id="KW-1185">Reference proteome</keyword>